<dbReference type="Pfam" id="PF03073">
    <property type="entry name" value="TspO_MBR"/>
    <property type="match status" value="1"/>
</dbReference>
<keyword evidence="3 6" id="KW-0812">Transmembrane</keyword>
<evidence type="ECO:0008006" key="9">
    <source>
        <dbReference type="Google" id="ProtNLM"/>
    </source>
</evidence>
<feature type="transmembrane region" description="Helical" evidence="6">
    <location>
        <begin position="17"/>
        <end position="35"/>
    </location>
</feature>
<evidence type="ECO:0000256" key="4">
    <source>
        <dbReference type="ARBA" id="ARBA00022989"/>
    </source>
</evidence>
<keyword evidence="4 6" id="KW-1133">Transmembrane helix</keyword>
<evidence type="ECO:0000256" key="1">
    <source>
        <dbReference type="ARBA" id="ARBA00004141"/>
    </source>
</evidence>
<gene>
    <name evidence="7" type="ORF">E3P90_01265</name>
</gene>
<comment type="subcellular location">
    <subcellularLocation>
        <location evidence="1">Membrane</location>
        <topology evidence="1">Multi-pass membrane protein</topology>
    </subcellularLocation>
</comment>
<dbReference type="AlphaFoldDB" id="A0A4V4M514"/>
<feature type="transmembrane region" description="Helical" evidence="6">
    <location>
        <begin position="145"/>
        <end position="167"/>
    </location>
</feature>
<dbReference type="GO" id="GO:0033013">
    <property type="term" value="P:tetrapyrrole metabolic process"/>
    <property type="evidence" value="ECO:0007669"/>
    <property type="project" value="UniProtKB-ARBA"/>
</dbReference>
<dbReference type="PANTHER" id="PTHR10057:SF0">
    <property type="entry name" value="TRANSLOCATOR PROTEIN"/>
    <property type="match status" value="1"/>
</dbReference>
<dbReference type="Gene3D" id="1.20.1260.100">
    <property type="entry name" value="TspO/MBR protein"/>
    <property type="match status" value="1"/>
</dbReference>
<sequence length="174" mass="18955">MIELLSSSLLYEIPRNPAIAVGLPIALGGLSGAITKSSVNTWYAALAKPPGQPPRIAFPIVWTLLYGAMGYAAHLTASHVNTPFIGDAARDSLHLQYAQFGMNMLWTPLFFGAKKPVLALLDIAALLGTVLKTTNDLRGIDTNAFYLYLPYCAWLGYATYLNAGIIYKNYKNKN</sequence>
<comment type="similarity">
    <text evidence="2">Belongs to the TspO/BZRP family.</text>
</comment>
<dbReference type="OrthoDB" id="8841220at2759"/>
<organism evidence="7 8">
    <name type="scientific">Wallemia ichthyophaga</name>
    <dbReference type="NCBI Taxonomy" id="245174"/>
    <lineage>
        <taxon>Eukaryota</taxon>
        <taxon>Fungi</taxon>
        <taxon>Dikarya</taxon>
        <taxon>Basidiomycota</taxon>
        <taxon>Wallemiomycotina</taxon>
        <taxon>Wallemiomycetes</taxon>
        <taxon>Wallemiales</taxon>
        <taxon>Wallemiaceae</taxon>
        <taxon>Wallemia</taxon>
    </lineage>
</organism>
<evidence type="ECO:0000256" key="3">
    <source>
        <dbReference type="ARBA" id="ARBA00022692"/>
    </source>
</evidence>
<evidence type="ECO:0000313" key="7">
    <source>
        <dbReference type="EMBL" id="TIB14336.1"/>
    </source>
</evidence>
<dbReference type="InterPro" id="IPR004307">
    <property type="entry name" value="TspO_MBR"/>
</dbReference>
<evidence type="ECO:0000256" key="6">
    <source>
        <dbReference type="SAM" id="Phobius"/>
    </source>
</evidence>
<dbReference type="FunFam" id="1.20.1260.100:FF:000001">
    <property type="entry name" value="translocator protein 2"/>
    <property type="match status" value="1"/>
</dbReference>
<dbReference type="Proteomes" id="UP000306954">
    <property type="component" value="Unassembled WGS sequence"/>
</dbReference>
<dbReference type="PANTHER" id="PTHR10057">
    <property type="entry name" value="PERIPHERAL-TYPE BENZODIAZEPINE RECEPTOR"/>
    <property type="match status" value="1"/>
</dbReference>
<dbReference type="PIRSF" id="PIRSF005859">
    <property type="entry name" value="PBR"/>
    <property type="match status" value="1"/>
</dbReference>
<proteinExistence type="inferred from homology"/>
<comment type="caution">
    <text evidence="7">The sequence shown here is derived from an EMBL/GenBank/DDBJ whole genome shotgun (WGS) entry which is preliminary data.</text>
</comment>
<evidence type="ECO:0000256" key="2">
    <source>
        <dbReference type="ARBA" id="ARBA00007524"/>
    </source>
</evidence>
<dbReference type="EMBL" id="SPOF01000011">
    <property type="protein sequence ID" value="TIB14336.1"/>
    <property type="molecule type" value="Genomic_DNA"/>
</dbReference>
<accession>A0A4V4M514</accession>
<evidence type="ECO:0000256" key="5">
    <source>
        <dbReference type="ARBA" id="ARBA00023136"/>
    </source>
</evidence>
<keyword evidence="5 6" id="KW-0472">Membrane</keyword>
<evidence type="ECO:0000313" key="8">
    <source>
        <dbReference type="Proteomes" id="UP000306954"/>
    </source>
</evidence>
<feature type="transmembrane region" description="Helical" evidence="6">
    <location>
        <begin position="56"/>
        <end position="74"/>
    </location>
</feature>
<dbReference type="GO" id="GO:0005741">
    <property type="term" value="C:mitochondrial outer membrane"/>
    <property type="evidence" value="ECO:0007669"/>
    <property type="project" value="TreeGrafter"/>
</dbReference>
<dbReference type="CDD" id="cd15904">
    <property type="entry name" value="TSPO_MBR"/>
    <property type="match status" value="1"/>
</dbReference>
<dbReference type="OMA" id="WSWLFFG"/>
<name>A0A4V4M514_WALIC</name>
<protein>
    <recommendedName>
        <fullName evidence="9">Translocator protein-like protein</fullName>
    </recommendedName>
</protein>
<dbReference type="InterPro" id="IPR038330">
    <property type="entry name" value="TspO/MBR-related_sf"/>
</dbReference>
<reference evidence="7 8" key="1">
    <citation type="submission" date="2019-03" db="EMBL/GenBank/DDBJ databases">
        <title>Sequencing 23 genomes of Wallemia ichthyophaga.</title>
        <authorList>
            <person name="Gostincar C."/>
        </authorList>
    </citation>
    <scope>NUCLEOTIDE SEQUENCE [LARGE SCALE GENOMIC DNA]</scope>
    <source>
        <strain evidence="7 8">EXF-8621</strain>
    </source>
</reference>